<proteinExistence type="predicted"/>
<evidence type="ECO:0000313" key="1">
    <source>
        <dbReference type="EMBL" id="CAG6776530.1"/>
    </source>
</evidence>
<sequence length="113" mass="13105">MDYGGCKPVWYALWYGLIMEAGESKYRYIIFCKVPTGVWTIQSSSRSIYTQDKFQRGLNVYQTCILHTFVLHVINQSNDTSTEHANGSFPTQKCISRYTNILIIIIYSYNINI</sequence>
<name>A0A8D9B4V6_9HEMI</name>
<dbReference type="EMBL" id="HBUF01602460">
    <property type="protein sequence ID" value="CAG6776530.1"/>
    <property type="molecule type" value="Transcribed_RNA"/>
</dbReference>
<organism evidence="1">
    <name type="scientific">Cacopsylla melanoneura</name>
    <dbReference type="NCBI Taxonomy" id="428564"/>
    <lineage>
        <taxon>Eukaryota</taxon>
        <taxon>Metazoa</taxon>
        <taxon>Ecdysozoa</taxon>
        <taxon>Arthropoda</taxon>
        <taxon>Hexapoda</taxon>
        <taxon>Insecta</taxon>
        <taxon>Pterygota</taxon>
        <taxon>Neoptera</taxon>
        <taxon>Paraneoptera</taxon>
        <taxon>Hemiptera</taxon>
        <taxon>Sternorrhyncha</taxon>
        <taxon>Psylloidea</taxon>
        <taxon>Psyllidae</taxon>
        <taxon>Psyllinae</taxon>
        <taxon>Cacopsylla</taxon>
    </lineage>
</organism>
<dbReference type="AlphaFoldDB" id="A0A8D9B4V6"/>
<protein>
    <submittedName>
        <fullName evidence="1">Uncharacterized protein</fullName>
    </submittedName>
</protein>
<reference evidence="1" key="1">
    <citation type="submission" date="2021-05" db="EMBL/GenBank/DDBJ databases">
        <authorList>
            <person name="Alioto T."/>
            <person name="Alioto T."/>
            <person name="Gomez Garrido J."/>
        </authorList>
    </citation>
    <scope>NUCLEOTIDE SEQUENCE</scope>
</reference>
<dbReference type="EMBL" id="HBUF01602459">
    <property type="protein sequence ID" value="CAG6776529.1"/>
    <property type="molecule type" value="Transcribed_RNA"/>
</dbReference>
<accession>A0A8D9B4V6</accession>